<dbReference type="PANTHER" id="PTHR46577:SF1">
    <property type="entry name" value="HTH-TYPE TRANSCRIPTIONAL REGULATORY PROTEIN GABR"/>
    <property type="match status" value="1"/>
</dbReference>
<sequence>MAARPSWPPTLSPQNGPLYLQIVDAIEQAVERGELREGDRLPPQRALAETVSVDLTTVTRAYTEARRRGLIDAVTGRGSFIAPRRGDDGPALDLSMNIPPAPRGVRLADALRRGVQELAARTDVDQVMSYHPGAGASADRAGAAAWLRPRFGELDPDRILVAAGAQTAMAAIVTRFAAPGATIACEPLVYPGVLSLARCFGHRLAAVEADAEGMLPEALERMCAASPTRLLYLNPTIANPTAATMSEGRRADIVATARRHGLQILEDDPYSPLAADAPTPFAALAPDLVWHVHTLSKCLTPGLRVAFVVAPSRKERSALVPTLRALSLMPSPLATALLGAWIRDGLATDILEGVRAEAAARQALARSILPAAAPGHPNAIHLWLPLPDGWDRGELAARARRSGLAVTSSDAFSAAGTAPQAVRISLGAVRERSRLAGALTTLAEILREDASARTEVV</sequence>
<dbReference type="InterPro" id="IPR004839">
    <property type="entry name" value="Aminotransferase_I/II_large"/>
</dbReference>
<keyword evidence="3" id="KW-0805">Transcription regulation</keyword>
<proteinExistence type="inferred from homology"/>
<dbReference type="GO" id="GO:0003677">
    <property type="term" value="F:DNA binding"/>
    <property type="evidence" value="ECO:0007669"/>
    <property type="project" value="UniProtKB-KW"/>
</dbReference>
<comment type="similarity">
    <text evidence="1">In the C-terminal section; belongs to the class-I pyridoxal-phosphate-dependent aminotransferase family.</text>
</comment>
<keyword evidence="5" id="KW-0804">Transcription</keyword>
<evidence type="ECO:0000313" key="7">
    <source>
        <dbReference type="EMBL" id="PZQ16081.1"/>
    </source>
</evidence>
<evidence type="ECO:0000256" key="4">
    <source>
        <dbReference type="ARBA" id="ARBA00023125"/>
    </source>
</evidence>
<dbReference type="GO" id="GO:0003700">
    <property type="term" value="F:DNA-binding transcription factor activity"/>
    <property type="evidence" value="ECO:0007669"/>
    <property type="project" value="InterPro"/>
</dbReference>
<comment type="caution">
    <text evidence="7">The sequence shown here is derived from an EMBL/GenBank/DDBJ whole genome shotgun (WGS) entry which is preliminary data.</text>
</comment>
<dbReference type="Gene3D" id="3.90.1150.10">
    <property type="entry name" value="Aspartate Aminotransferase, domain 1"/>
    <property type="match status" value="1"/>
</dbReference>
<dbReference type="InterPro" id="IPR036390">
    <property type="entry name" value="WH_DNA-bd_sf"/>
</dbReference>
<evidence type="ECO:0000259" key="6">
    <source>
        <dbReference type="PROSITE" id="PS50949"/>
    </source>
</evidence>
<gene>
    <name evidence="7" type="ORF">DI565_09820</name>
</gene>
<dbReference type="InterPro" id="IPR051446">
    <property type="entry name" value="HTH_trans_reg/aminotransferase"/>
</dbReference>
<dbReference type="InterPro" id="IPR036388">
    <property type="entry name" value="WH-like_DNA-bd_sf"/>
</dbReference>
<dbReference type="PANTHER" id="PTHR46577">
    <property type="entry name" value="HTH-TYPE TRANSCRIPTIONAL REGULATORY PROTEIN GABR"/>
    <property type="match status" value="1"/>
</dbReference>
<dbReference type="CDD" id="cd00609">
    <property type="entry name" value="AAT_like"/>
    <property type="match status" value="1"/>
</dbReference>
<dbReference type="CDD" id="cd07377">
    <property type="entry name" value="WHTH_GntR"/>
    <property type="match status" value="1"/>
</dbReference>
<dbReference type="InterPro" id="IPR015421">
    <property type="entry name" value="PyrdxlP-dep_Trfase_major"/>
</dbReference>
<dbReference type="AlphaFoldDB" id="A0A2W5KGP0"/>
<dbReference type="Pfam" id="PF00155">
    <property type="entry name" value="Aminotran_1_2"/>
    <property type="match status" value="1"/>
</dbReference>
<evidence type="ECO:0000256" key="2">
    <source>
        <dbReference type="ARBA" id="ARBA00022898"/>
    </source>
</evidence>
<feature type="domain" description="HTH gntR-type" evidence="6">
    <location>
        <begin position="16"/>
        <end position="84"/>
    </location>
</feature>
<dbReference type="Gene3D" id="3.40.640.10">
    <property type="entry name" value="Type I PLP-dependent aspartate aminotransferase-like (Major domain)"/>
    <property type="match status" value="1"/>
</dbReference>
<protein>
    <submittedName>
        <fullName evidence="7">GntR family transcriptional regulator</fullName>
    </submittedName>
</protein>
<dbReference type="SUPFAM" id="SSF46785">
    <property type="entry name" value="Winged helix' DNA-binding domain"/>
    <property type="match status" value="1"/>
</dbReference>
<keyword evidence="2" id="KW-0663">Pyridoxal phosphate</keyword>
<dbReference type="Pfam" id="PF00392">
    <property type="entry name" value="GntR"/>
    <property type="match status" value="1"/>
</dbReference>
<dbReference type="GO" id="GO:0030170">
    <property type="term" value="F:pyridoxal phosphate binding"/>
    <property type="evidence" value="ECO:0007669"/>
    <property type="project" value="InterPro"/>
</dbReference>
<dbReference type="InterPro" id="IPR015424">
    <property type="entry name" value="PyrdxlP-dep_Trfase"/>
</dbReference>
<keyword evidence="4" id="KW-0238">DNA-binding</keyword>
<evidence type="ECO:0000313" key="8">
    <source>
        <dbReference type="Proteomes" id="UP000249577"/>
    </source>
</evidence>
<evidence type="ECO:0000256" key="1">
    <source>
        <dbReference type="ARBA" id="ARBA00005384"/>
    </source>
</evidence>
<reference evidence="7 8" key="1">
    <citation type="submission" date="2017-08" db="EMBL/GenBank/DDBJ databases">
        <title>Infants hospitalized years apart are colonized by the same room-sourced microbial strains.</title>
        <authorList>
            <person name="Brooks B."/>
            <person name="Olm M.R."/>
            <person name="Firek B.A."/>
            <person name="Baker R."/>
            <person name="Thomas B.C."/>
            <person name="Morowitz M.J."/>
            <person name="Banfield J.F."/>
        </authorList>
    </citation>
    <scope>NUCLEOTIDE SEQUENCE [LARGE SCALE GENOMIC DNA]</scope>
    <source>
        <strain evidence="7">S2_005_003_R2_43</strain>
    </source>
</reference>
<dbReference type="Proteomes" id="UP000249577">
    <property type="component" value="Unassembled WGS sequence"/>
</dbReference>
<name>A0A2W5KGP0_ANCNO</name>
<dbReference type="SUPFAM" id="SSF53383">
    <property type="entry name" value="PLP-dependent transferases"/>
    <property type="match status" value="1"/>
</dbReference>
<dbReference type="PROSITE" id="PS50949">
    <property type="entry name" value="HTH_GNTR"/>
    <property type="match status" value="1"/>
</dbReference>
<accession>A0A2W5KGP0</accession>
<dbReference type="InterPro" id="IPR015422">
    <property type="entry name" value="PyrdxlP-dep_Trfase_small"/>
</dbReference>
<organism evidence="7 8">
    <name type="scientific">Ancylobacter novellus</name>
    <name type="common">Thiobacillus novellus</name>
    <dbReference type="NCBI Taxonomy" id="921"/>
    <lineage>
        <taxon>Bacteria</taxon>
        <taxon>Pseudomonadati</taxon>
        <taxon>Pseudomonadota</taxon>
        <taxon>Alphaproteobacteria</taxon>
        <taxon>Hyphomicrobiales</taxon>
        <taxon>Xanthobacteraceae</taxon>
        <taxon>Ancylobacter</taxon>
    </lineage>
</organism>
<dbReference type="SMART" id="SM00345">
    <property type="entry name" value="HTH_GNTR"/>
    <property type="match status" value="1"/>
</dbReference>
<dbReference type="InterPro" id="IPR000524">
    <property type="entry name" value="Tscrpt_reg_HTH_GntR"/>
</dbReference>
<dbReference type="EMBL" id="QFPN01000004">
    <property type="protein sequence ID" value="PZQ16081.1"/>
    <property type="molecule type" value="Genomic_DNA"/>
</dbReference>
<dbReference type="Gene3D" id="1.10.10.10">
    <property type="entry name" value="Winged helix-like DNA-binding domain superfamily/Winged helix DNA-binding domain"/>
    <property type="match status" value="1"/>
</dbReference>
<evidence type="ECO:0000256" key="5">
    <source>
        <dbReference type="ARBA" id="ARBA00023163"/>
    </source>
</evidence>
<evidence type="ECO:0000256" key="3">
    <source>
        <dbReference type="ARBA" id="ARBA00023015"/>
    </source>
</evidence>